<proteinExistence type="predicted"/>
<evidence type="ECO:0000259" key="4">
    <source>
        <dbReference type="Pfam" id="PF00561"/>
    </source>
</evidence>
<dbReference type="EMBL" id="BOOC01000003">
    <property type="protein sequence ID" value="GIH38174.1"/>
    <property type="molecule type" value="Genomic_DNA"/>
</dbReference>
<keyword evidence="7" id="KW-1185">Reference proteome</keyword>
<feature type="domain" description="Peptidase S33 tripeptidyl aminopeptidase-like C-terminal" evidence="5">
    <location>
        <begin position="500"/>
        <end position="567"/>
    </location>
</feature>
<feature type="compositionally biased region" description="Low complexity" evidence="1">
    <location>
        <begin position="478"/>
        <end position="495"/>
    </location>
</feature>
<feature type="domain" description="AB hydrolase-1" evidence="4">
    <location>
        <begin position="145"/>
        <end position="301"/>
    </location>
</feature>
<feature type="region of interest" description="Disordered" evidence="1">
    <location>
        <begin position="478"/>
        <end position="500"/>
    </location>
</feature>
<keyword evidence="2" id="KW-1133">Transmembrane helix</keyword>
<feature type="transmembrane region" description="Helical" evidence="2">
    <location>
        <begin position="691"/>
        <end position="711"/>
    </location>
</feature>
<protein>
    <submittedName>
        <fullName evidence="6">Uncharacterized protein</fullName>
    </submittedName>
</protein>
<sequence length="713" mass="73701">MTAALLVALLTVLLAAGPVASPVAADAAVSAEARATAFTPLATPTAAASTETRATALTPHAASAAVSAGRGTKPPGVAHSLAGPRRTASADEPTVENRQCPLAVPAGTTCGFLLVPERRDVPNSRTIKVAFAVHKSSAPGHRPDPVVYSSGGPGSASLQLVEFLAHMLPDRDVVVVDQRGGRHSEPRLSCPEILRGVVETLKTPGPTAQETGPLVREALACQSRLEAEHVDLRGYQTAEIAADVVDLRRALGYRQWNLFGVSYSTRSMLLAASEDPQGTRSVVLDSFLPASAKWYDEAGPALASAIAKLGLTARFNSMVARFNAHPETYETQDPLTRKRLAVQLNGDDVATILEEALHEADVIPVMPALVDGLADGHADLLQPLVDQAGDGLTSHEWGLYYAVQCQDEVPFNRFPDGGHPRLFTAVLDAAVCGAWKLPAARDESTVLPDATAPVGSVPGPDDTTAASDAGAVRAVDGATPATGATRAAGRSATAGDRTRRAAANPPVLVVGGRFDPTTPPESARQAASSVPGARFTEFAGVGHAVFLSSECGRRTIAAFLDNPASPAAPCDPGTAPYPMVRPGDLVLTISAYRAMNSPALLAPLGAYGLVSAVQLIAGLWSLVRRRPGRANAVAGLAGLALIGLGALSVSGVPDPTALAIGVPHAVAWCGLLALVSTVLSAVDAFRLRSRAVQIVPVLTGLALLAWLYGWFLA</sequence>
<evidence type="ECO:0000313" key="6">
    <source>
        <dbReference type="EMBL" id="GIH38174.1"/>
    </source>
</evidence>
<feature type="signal peptide" evidence="3">
    <location>
        <begin position="1"/>
        <end position="20"/>
    </location>
</feature>
<evidence type="ECO:0000259" key="5">
    <source>
        <dbReference type="Pfam" id="PF08386"/>
    </source>
</evidence>
<dbReference type="Proteomes" id="UP000603904">
    <property type="component" value="Unassembled WGS sequence"/>
</dbReference>
<reference evidence="6 7" key="1">
    <citation type="submission" date="2021-01" db="EMBL/GenBank/DDBJ databases">
        <title>Whole genome shotgun sequence of Microbispora corallina NBRC 16416.</title>
        <authorList>
            <person name="Komaki H."/>
            <person name="Tamura T."/>
        </authorList>
    </citation>
    <scope>NUCLEOTIDE SEQUENCE [LARGE SCALE GENOMIC DNA]</scope>
    <source>
        <strain evidence="6 7">NBRC 16416</strain>
    </source>
</reference>
<keyword evidence="3" id="KW-0732">Signal</keyword>
<dbReference type="InterPro" id="IPR013595">
    <property type="entry name" value="Pept_S33_TAP-like_C"/>
</dbReference>
<gene>
    <name evidence="6" type="ORF">Mco01_11740</name>
</gene>
<feature type="region of interest" description="Disordered" evidence="1">
    <location>
        <begin position="59"/>
        <end position="96"/>
    </location>
</feature>
<dbReference type="InterPro" id="IPR005944">
    <property type="entry name" value="Pro_iminopeptidase"/>
</dbReference>
<keyword evidence="2" id="KW-0812">Transmembrane</keyword>
<feature type="chain" id="PRO_5045043789" evidence="3">
    <location>
        <begin position="21"/>
        <end position="713"/>
    </location>
</feature>
<feature type="compositionally biased region" description="Low complexity" evidence="1">
    <location>
        <begin position="59"/>
        <end position="68"/>
    </location>
</feature>
<dbReference type="PANTHER" id="PTHR43722:SF1">
    <property type="entry name" value="PROLINE IMINOPEPTIDASE"/>
    <property type="match status" value="1"/>
</dbReference>
<dbReference type="Pfam" id="PF00561">
    <property type="entry name" value="Abhydrolase_1"/>
    <property type="match status" value="1"/>
</dbReference>
<accession>A0ABQ4FTN5</accession>
<dbReference type="PANTHER" id="PTHR43722">
    <property type="entry name" value="PROLINE IMINOPEPTIDASE"/>
    <property type="match status" value="1"/>
</dbReference>
<evidence type="ECO:0000256" key="3">
    <source>
        <dbReference type="SAM" id="SignalP"/>
    </source>
</evidence>
<feature type="transmembrane region" description="Helical" evidence="2">
    <location>
        <begin position="600"/>
        <end position="620"/>
    </location>
</feature>
<name>A0ABQ4FTN5_9ACTN</name>
<evidence type="ECO:0000256" key="2">
    <source>
        <dbReference type="SAM" id="Phobius"/>
    </source>
</evidence>
<dbReference type="Gene3D" id="3.40.50.1820">
    <property type="entry name" value="alpha/beta hydrolase"/>
    <property type="match status" value="2"/>
</dbReference>
<dbReference type="InterPro" id="IPR000073">
    <property type="entry name" value="AB_hydrolase_1"/>
</dbReference>
<comment type="caution">
    <text evidence="6">The sequence shown here is derived from an EMBL/GenBank/DDBJ whole genome shotgun (WGS) entry which is preliminary data.</text>
</comment>
<evidence type="ECO:0000256" key="1">
    <source>
        <dbReference type="SAM" id="MobiDB-lite"/>
    </source>
</evidence>
<keyword evidence="2" id="KW-0472">Membrane</keyword>
<evidence type="ECO:0000313" key="7">
    <source>
        <dbReference type="Proteomes" id="UP000603904"/>
    </source>
</evidence>
<feature type="transmembrane region" description="Helical" evidence="2">
    <location>
        <begin position="658"/>
        <end position="679"/>
    </location>
</feature>
<feature type="transmembrane region" description="Helical" evidence="2">
    <location>
        <begin position="632"/>
        <end position="652"/>
    </location>
</feature>
<dbReference type="RefSeq" id="WP_204055825.1">
    <property type="nucleotide sequence ID" value="NZ_BAAAGP010000003.1"/>
</dbReference>
<dbReference type="SUPFAM" id="SSF53474">
    <property type="entry name" value="alpha/beta-Hydrolases"/>
    <property type="match status" value="1"/>
</dbReference>
<dbReference type="Pfam" id="PF08386">
    <property type="entry name" value="Abhydrolase_4"/>
    <property type="match status" value="1"/>
</dbReference>
<organism evidence="6 7">
    <name type="scientific">Microbispora corallina</name>
    <dbReference type="NCBI Taxonomy" id="83302"/>
    <lineage>
        <taxon>Bacteria</taxon>
        <taxon>Bacillati</taxon>
        <taxon>Actinomycetota</taxon>
        <taxon>Actinomycetes</taxon>
        <taxon>Streptosporangiales</taxon>
        <taxon>Streptosporangiaceae</taxon>
        <taxon>Microbispora</taxon>
    </lineage>
</organism>
<dbReference type="InterPro" id="IPR029058">
    <property type="entry name" value="AB_hydrolase_fold"/>
</dbReference>